<reference evidence="2 3" key="1">
    <citation type="submission" date="2016-12" db="EMBL/GenBank/DDBJ databases">
        <authorList>
            <person name="Song W.-J."/>
            <person name="Kurnit D.M."/>
        </authorList>
    </citation>
    <scope>NUCLEOTIDE SEQUENCE [LARGE SCALE GENOMIC DNA]</scope>
    <source>
        <strain evidence="2 3">175</strain>
    </source>
</reference>
<dbReference type="PANTHER" id="PTHR36180">
    <property type="entry name" value="DNA-BINDING PROTEIN-RELATED-RELATED"/>
    <property type="match status" value="1"/>
</dbReference>
<evidence type="ECO:0000313" key="2">
    <source>
        <dbReference type="EMBL" id="SMF96157.1"/>
    </source>
</evidence>
<dbReference type="SMART" id="SM01040">
    <property type="entry name" value="Bro-N"/>
    <property type="match status" value="1"/>
</dbReference>
<organism evidence="2 3">
    <name type="scientific">Methylomagnum ishizawai</name>
    <dbReference type="NCBI Taxonomy" id="1760988"/>
    <lineage>
        <taxon>Bacteria</taxon>
        <taxon>Pseudomonadati</taxon>
        <taxon>Pseudomonadota</taxon>
        <taxon>Gammaproteobacteria</taxon>
        <taxon>Methylococcales</taxon>
        <taxon>Methylococcaceae</taxon>
        <taxon>Methylomagnum</taxon>
    </lineage>
</organism>
<sequence>MQQQELLPFEFQGFTLRVERDDDGEPVFHAGDLCAMLGYANPRDAVAQHVEPCDVVKRDVTYPDATGKQRKTQLENWVREPGLWCLILGSHAANALPIRRWVTAEVLPAIRKTGGYQTQTKSKTKPLAIPHLLTLHGESRKLMQELKREMNPAIRRTLHAQLEQCCLLTNIPVPALADIGRELVPEPVPPLVAEFWETYDFLGPELLNHSANPALIAISLPHFAQVAAEHRIKVAPMVEYRRSLGLSASPKFIEIKSVHSVLHARHNESAPLNERLPKTVKCWLFEPVQPPPPS</sequence>
<gene>
    <name evidence="2" type="ORF">SAMN02949497_3542</name>
</gene>
<dbReference type="STRING" id="1760988.SAMN02949497_3542"/>
<dbReference type="Proteomes" id="UP000192923">
    <property type="component" value="Unassembled WGS sequence"/>
</dbReference>
<dbReference type="EMBL" id="FXAM01000001">
    <property type="protein sequence ID" value="SMF96157.1"/>
    <property type="molecule type" value="Genomic_DNA"/>
</dbReference>
<dbReference type="Pfam" id="PF02498">
    <property type="entry name" value="Bro-N"/>
    <property type="match status" value="1"/>
</dbReference>
<evidence type="ECO:0000313" key="3">
    <source>
        <dbReference type="Proteomes" id="UP000192923"/>
    </source>
</evidence>
<protein>
    <submittedName>
        <fullName evidence="2">Prophage antirepressor</fullName>
    </submittedName>
</protein>
<dbReference type="AlphaFoldDB" id="A0A1Y6D0J4"/>
<keyword evidence="3" id="KW-1185">Reference proteome</keyword>
<dbReference type="RefSeq" id="WP_176225274.1">
    <property type="nucleotide sequence ID" value="NZ_FXAM01000001.1"/>
</dbReference>
<dbReference type="PROSITE" id="PS51750">
    <property type="entry name" value="BRO_N"/>
    <property type="match status" value="1"/>
</dbReference>
<name>A0A1Y6D0J4_9GAMM</name>
<dbReference type="InterPro" id="IPR003497">
    <property type="entry name" value="BRO_N_domain"/>
</dbReference>
<proteinExistence type="predicted"/>
<dbReference type="PANTHER" id="PTHR36180:SF2">
    <property type="entry name" value="BRO FAMILY PROTEIN"/>
    <property type="match status" value="1"/>
</dbReference>
<evidence type="ECO:0000259" key="1">
    <source>
        <dbReference type="PROSITE" id="PS51750"/>
    </source>
</evidence>
<feature type="domain" description="Bro-N" evidence="1">
    <location>
        <begin position="1"/>
        <end position="114"/>
    </location>
</feature>
<accession>A0A1Y6D0J4</accession>